<reference evidence="1 2" key="1">
    <citation type="submission" date="2012-05" db="EMBL/GenBank/DDBJ databases">
        <authorList>
            <person name="Weinstock G."/>
            <person name="Sodergren E."/>
            <person name="Lobos E.A."/>
            <person name="Fulton L."/>
            <person name="Fulton R."/>
            <person name="Courtney L."/>
            <person name="Fronick C."/>
            <person name="O'Laughlin M."/>
            <person name="Godfrey J."/>
            <person name="Wilson R.M."/>
            <person name="Miner T."/>
            <person name="Farmer C."/>
            <person name="Delehaunty K."/>
            <person name="Cordes M."/>
            <person name="Minx P."/>
            <person name="Tomlinson C."/>
            <person name="Chen J."/>
            <person name="Wollam A."/>
            <person name="Pepin K.H."/>
            <person name="Bhonagiri V."/>
            <person name="Zhang X."/>
            <person name="Suruliraj S."/>
            <person name="Warren W."/>
            <person name="Mitreva M."/>
            <person name="Mardis E.R."/>
            <person name="Wilson R.K."/>
        </authorList>
    </citation>
    <scope>NUCLEOTIDE SEQUENCE [LARGE SCALE GENOMIC DNA]</scope>
    <source>
        <strain evidence="1 2">KON</strain>
    </source>
</reference>
<gene>
    <name evidence="1" type="ORF">HMPREF0870_01804</name>
</gene>
<sequence length="62" mass="7398">MIYFDFHFYYIGNKSIETIEFLMKQAKNKNGKPLANLVFICTFTNKNIFVKIKVKKSQKFLI</sequence>
<evidence type="ECO:0000313" key="1">
    <source>
        <dbReference type="EMBL" id="EKY17832.1"/>
    </source>
</evidence>
<accession>A0ABN0III7</accession>
<dbReference type="EMBL" id="AMEX01000048">
    <property type="protein sequence ID" value="EKY17832.1"/>
    <property type="molecule type" value="Genomic_DNA"/>
</dbReference>
<organism evidence="1 2">
    <name type="scientific">Veillonella atypica KON</name>
    <dbReference type="NCBI Taxonomy" id="1128111"/>
    <lineage>
        <taxon>Bacteria</taxon>
        <taxon>Bacillati</taxon>
        <taxon>Bacillota</taxon>
        <taxon>Negativicutes</taxon>
        <taxon>Veillonellales</taxon>
        <taxon>Veillonellaceae</taxon>
        <taxon>Veillonella</taxon>
    </lineage>
</organism>
<proteinExistence type="predicted"/>
<dbReference type="Proteomes" id="UP000010412">
    <property type="component" value="Unassembled WGS sequence"/>
</dbReference>
<keyword evidence="2" id="KW-1185">Reference proteome</keyword>
<protein>
    <submittedName>
        <fullName evidence="1">Uncharacterized protein</fullName>
    </submittedName>
</protein>
<evidence type="ECO:0000313" key="2">
    <source>
        <dbReference type="Proteomes" id="UP000010412"/>
    </source>
</evidence>
<comment type="caution">
    <text evidence="1">The sequence shown here is derived from an EMBL/GenBank/DDBJ whole genome shotgun (WGS) entry which is preliminary data.</text>
</comment>
<name>A0ABN0III7_9FIRM</name>